<protein>
    <submittedName>
        <fullName evidence="2">Putative tick transposon</fullName>
    </submittedName>
</protein>
<dbReference type="InterPro" id="IPR005135">
    <property type="entry name" value="Endo/exonuclease/phosphatase"/>
</dbReference>
<dbReference type="SUPFAM" id="SSF56672">
    <property type="entry name" value="DNA/RNA polymerases"/>
    <property type="match status" value="1"/>
</dbReference>
<feature type="domain" description="Reverse transcriptase" evidence="1">
    <location>
        <begin position="429"/>
        <end position="705"/>
    </location>
</feature>
<dbReference type="Pfam" id="PF00078">
    <property type="entry name" value="RVT_1"/>
    <property type="match status" value="1"/>
</dbReference>
<dbReference type="AlphaFoldDB" id="A0A147BKV3"/>
<accession>A0A147BKV3</accession>
<dbReference type="GO" id="GO:0003824">
    <property type="term" value="F:catalytic activity"/>
    <property type="evidence" value="ECO:0007669"/>
    <property type="project" value="InterPro"/>
</dbReference>
<evidence type="ECO:0000259" key="1">
    <source>
        <dbReference type="PROSITE" id="PS50878"/>
    </source>
</evidence>
<dbReference type="EMBL" id="GEGO01003971">
    <property type="protein sequence ID" value="JAR91433.1"/>
    <property type="molecule type" value="Transcribed_RNA"/>
</dbReference>
<evidence type="ECO:0000313" key="2">
    <source>
        <dbReference type="EMBL" id="JAR91433.1"/>
    </source>
</evidence>
<dbReference type="InterPro" id="IPR000477">
    <property type="entry name" value="RT_dom"/>
</dbReference>
<dbReference type="GO" id="GO:0071897">
    <property type="term" value="P:DNA biosynthetic process"/>
    <property type="evidence" value="ECO:0007669"/>
    <property type="project" value="UniProtKB-ARBA"/>
</dbReference>
<name>A0A147BKV3_IXORI</name>
<proteinExistence type="predicted"/>
<dbReference type="SUPFAM" id="SSF56219">
    <property type="entry name" value="DNase I-like"/>
    <property type="match status" value="1"/>
</dbReference>
<organism evidence="2">
    <name type="scientific">Ixodes ricinus</name>
    <name type="common">Common tick</name>
    <name type="synonym">Acarus ricinus</name>
    <dbReference type="NCBI Taxonomy" id="34613"/>
    <lineage>
        <taxon>Eukaryota</taxon>
        <taxon>Metazoa</taxon>
        <taxon>Ecdysozoa</taxon>
        <taxon>Arthropoda</taxon>
        <taxon>Chelicerata</taxon>
        <taxon>Arachnida</taxon>
        <taxon>Acari</taxon>
        <taxon>Parasitiformes</taxon>
        <taxon>Ixodida</taxon>
        <taxon>Ixodoidea</taxon>
        <taxon>Ixodidae</taxon>
        <taxon>Ixodinae</taxon>
        <taxon>Ixodes</taxon>
    </lineage>
</organism>
<dbReference type="Gene3D" id="3.60.10.10">
    <property type="entry name" value="Endonuclease/exonuclease/phosphatase"/>
    <property type="match status" value="1"/>
</dbReference>
<feature type="non-terminal residue" evidence="2">
    <location>
        <position position="1"/>
    </location>
</feature>
<dbReference type="PROSITE" id="PS50878">
    <property type="entry name" value="RT_POL"/>
    <property type="match status" value="1"/>
</dbReference>
<dbReference type="CDD" id="cd01650">
    <property type="entry name" value="RT_nLTR_like"/>
    <property type="match status" value="1"/>
</dbReference>
<dbReference type="Pfam" id="PF03372">
    <property type="entry name" value="Exo_endo_phos"/>
    <property type="match status" value="1"/>
</dbReference>
<reference evidence="2" key="1">
    <citation type="journal article" date="2018" name="PLoS Negl. Trop. Dis.">
        <title>Sialome diversity of ticks revealed by RNAseq of single tick salivary glands.</title>
        <authorList>
            <person name="Perner J."/>
            <person name="Kropackova S."/>
            <person name="Kopacek P."/>
            <person name="Ribeiro J.M."/>
        </authorList>
    </citation>
    <scope>NUCLEOTIDE SEQUENCE</scope>
    <source>
        <strain evidence="2">Siblings of single egg batch collected in Ceske Budejovice</strain>
        <tissue evidence="2">Salivary glands</tissue>
    </source>
</reference>
<sequence>YFILPDYNHISVDRAGKRGGGVAMLLKKDMRYELLEQFSIITEWYEIFTVLVNDTIFSVVYRPPSAAFAPFIQWFDELCGFVNEHNCRSYIAGDFNIDLFTGGDLQFAFTTQFQSFGFSNVIKNPTRVTSTRASLLDLFITNHELSVLSAGVISSDISDHLPIFISVEKRHFRQRYISSTITYQPITQHQLDAFRYAIEHTNLSVIFESRSVDDAYNSFLDLYIQIYGKYFPSKTVKPSKNSRKPWVTPKLLTMIRTKNNLYGQFLKSRKNSKLDIFKKYRNKLTSKLRQAKKDYYINMFNIDDLRQSDVMWQRLKTLLNYKPQVFMSVELNINGCIMSGTDMVNAFNSHFVNHTSSSVSTTTVNNALQCMPSPLPNSIFLFPSDVSDVYNIFMSLNNSRSIDAYNMQIKPAMYVLDILVPYLTYIFNLALESGEFPIKMQIAKVGVLHKGGDLTNINNFRPISILPVFSKPLEKLVSNIIVSHLEKYLLITHSQFGFRKSYSTELALLKQKEIILRALDNHLLTIGIYLDFSKAFDTINHNVLIAKLEYYGIRGKTLSLLQSYLQNRTQFVSILNFKSDISKITNCVPQGSILGPLLFILYINDIVNVNRDLKVELIIYADDSSIFFSDKDIRTLVTKCNSVLDLVEKWTNDNHLKLNSQKTKAIFFKSQLVTVMIPNPLILNNEEIAFVDTIKTLGVWFTNSMSWNKHVDYLSSKLSKTVGLLT</sequence>
<dbReference type="InterPro" id="IPR036691">
    <property type="entry name" value="Endo/exonu/phosph_ase_sf"/>
</dbReference>
<dbReference type="PANTHER" id="PTHR33332">
    <property type="entry name" value="REVERSE TRANSCRIPTASE DOMAIN-CONTAINING PROTEIN"/>
    <property type="match status" value="1"/>
</dbReference>
<dbReference type="InterPro" id="IPR043502">
    <property type="entry name" value="DNA/RNA_pol_sf"/>
</dbReference>